<keyword evidence="2" id="KW-0812">Transmembrane</keyword>
<protein>
    <submittedName>
        <fullName evidence="4">Caax protease self-immunity</fullName>
    </submittedName>
</protein>
<evidence type="ECO:0000256" key="2">
    <source>
        <dbReference type="SAM" id="Phobius"/>
    </source>
</evidence>
<dbReference type="RefSeq" id="WP_119093538.1">
    <property type="nucleotide sequence ID" value="NZ_UNRR01000027.1"/>
</dbReference>
<dbReference type="PANTHER" id="PTHR39430">
    <property type="entry name" value="MEMBRANE-ASSOCIATED PROTEASE-RELATED"/>
    <property type="match status" value="1"/>
</dbReference>
<feature type="transmembrane region" description="Helical" evidence="2">
    <location>
        <begin position="51"/>
        <end position="71"/>
    </location>
</feature>
<keyword evidence="4" id="KW-0378">Hydrolase</keyword>
<gene>
    <name evidence="4" type="ORF">TART1_2119</name>
</gene>
<feature type="transmembrane region" description="Helical" evidence="2">
    <location>
        <begin position="185"/>
        <end position="203"/>
    </location>
</feature>
<dbReference type="Proteomes" id="UP000262072">
    <property type="component" value="Unassembled WGS sequence"/>
</dbReference>
<feature type="transmembrane region" description="Helical" evidence="2">
    <location>
        <begin position="215"/>
        <end position="232"/>
    </location>
</feature>
<accession>A0A383TG12</accession>
<dbReference type="InterPro" id="IPR003675">
    <property type="entry name" value="Rce1/LyrA-like_dom"/>
</dbReference>
<evidence type="ECO:0000313" key="5">
    <source>
        <dbReference type="Proteomes" id="UP000262072"/>
    </source>
</evidence>
<feature type="transmembrane region" description="Helical" evidence="2">
    <location>
        <begin position="20"/>
        <end position="39"/>
    </location>
</feature>
<dbReference type="GO" id="GO:0006508">
    <property type="term" value="P:proteolysis"/>
    <property type="evidence" value="ECO:0007669"/>
    <property type="project" value="UniProtKB-KW"/>
</dbReference>
<dbReference type="GO" id="GO:0004175">
    <property type="term" value="F:endopeptidase activity"/>
    <property type="evidence" value="ECO:0007669"/>
    <property type="project" value="UniProtKB-ARBA"/>
</dbReference>
<dbReference type="GO" id="GO:0080120">
    <property type="term" value="P:CAAX-box protein maturation"/>
    <property type="evidence" value="ECO:0007669"/>
    <property type="project" value="UniProtKB-ARBA"/>
</dbReference>
<dbReference type="EMBL" id="UNRR01000027">
    <property type="protein sequence ID" value="SYZ79292.1"/>
    <property type="molecule type" value="Genomic_DNA"/>
</dbReference>
<keyword evidence="2" id="KW-0472">Membrane</keyword>
<comment type="similarity">
    <text evidence="1">Belongs to the UPF0177 family.</text>
</comment>
<evidence type="ECO:0000256" key="1">
    <source>
        <dbReference type="ARBA" id="ARBA00009067"/>
    </source>
</evidence>
<reference evidence="5" key="1">
    <citation type="submission" date="2018-05" db="EMBL/GenBank/DDBJ databases">
        <authorList>
            <person name="Strepis N."/>
        </authorList>
    </citation>
    <scope>NUCLEOTIDE SEQUENCE [LARGE SCALE GENOMIC DNA]</scope>
</reference>
<organism evidence="4 5">
    <name type="scientific">Trichococcus shcherbakoviae</name>
    <dbReference type="NCBI Taxonomy" id="2094020"/>
    <lineage>
        <taxon>Bacteria</taxon>
        <taxon>Bacillati</taxon>
        <taxon>Bacillota</taxon>
        <taxon>Bacilli</taxon>
        <taxon>Lactobacillales</taxon>
        <taxon>Carnobacteriaceae</taxon>
        <taxon>Trichococcus</taxon>
    </lineage>
</organism>
<feature type="transmembrane region" description="Helical" evidence="2">
    <location>
        <begin position="253"/>
        <end position="276"/>
    </location>
</feature>
<feature type="transmembrane region" description="Helical" evidence="2">
    <location>
        <begin position="91"/>
        <end position="111"/>
    </location>
</feature>
<evidence type="ECO:0000313" key="4">
    <source>
        <dbReference type="EMBL" id="SYZ79292.1"/>
    </source>
</evidence>
<keyword evidence="4" id="KW-0645">Protease</keyword>
<feature type="transmembrane region" description="Helical" evidence="2">
    <location>
        <begin position="153"/>
        <end position="173"/>
    </location>
</feature>
<evidence type="ECO:0000259" key="3">
    <source>
        <dbReference type="Pfam" id="PF02517"/>
    </source>
</evidence>
<proteinExistence type="inferred from homology"/>
<dbReference type="OrthoDB" id="324900at2"/>
<dbReference type="PANTHER" id="PTHR39430:SF1">
    <property type="entry name" value="PROTEASE"/>
    <property type="match status" value="1"/>
</dbReference>
<feature type="transmembrane region" description="Helical" evidence="2">
    <location>
        <begin position="123"/>
        <end position="141"/>
    </location>
</feature>
<sequence length="284" mass="31254">MKYLPLTKSAELTKNYRRGGWITLIIGLLIFSLVSSLVIQIGSFFSDSFGILIQLYFYSLVILAIILYSKFVEKRDIQSLGISSKNFTKNYSFGAILGFVMIGATIIGNLIMQSISISINNNVNILYLMLLLFGFFIQGFAEELLFKGYIMNTIASMSNMTIGIVINSVIFSLNHAINPNVTSIGLINIFLLGFLLSLIFFYSDNLYLVGALHSSWNFFIAILGLPVSGKIVNETIFRIKTTDSLSILNGGNFGLEGGLLATIILIVGVGTCLSFIKIKLEVAL</sequence>
<dbReference type="Pfam" id="PF02517">
    <property type="entry name" value="Rce1-like"/>
    <property type="match status" value="1"/>
</dbReference>
<name>A0A383TG12_9LACT</name>
<dbReference type="AlphaFoldDB" id="A0A383TG12"/>
<keyword evidence="2" id="KW-1133">Transmembrane helix</keyword>
<feature type="domain" description="CAAX prenyl protease 2/Lysostaphin resistance protein A-like" evidence="3">
    <location>
        <begin position="127"/>
        <end position="219"/>
    </location>
</feature>